<dbReference type="EMBL" id="MCGO01000011">
    <property type="protein sequence ID" value="ORY48737.1"/>
    <property type="molecule type" value="Genomic_DNA"/>
</dbReference>
<sequence length="314" mass="34683">MAAQAPPQDDLAVLVACYPKWGIFEAWDQEEPMPTREEQVRTGRDANGRIFALDFEWNLGFFHPRLYSLTELTMLRLENCQLSGPLPPGISSLYNLKDLDLSFNSLTGPIPQELGALSNLTFLNLLSNRFDGPIPLTLANCTRLKDLNLAVNHLSGGIPAFFDTLSVTCKIRVDENHLGGRISPTLSQLYVNKGSPTDLKIAPQYQFPGHPANPQDELLTQLAFISAQKEADKTGKRLLAPGPQAAPLDPRLTTPMQRMFRSKSTQPAGQQYILPTPGAPRELPPGTMLLASFLNKKFGYTSTGVNTFHRSRLV</sequence>
<dbReference type="InterPro" id="IPR051848">
    <property type="entry name" value="PGIP"/>
</dbReference>
<evidence type="ECO:0000313" key="10">
    <source>
        <dbReference type="EMBL" id="ORY48737.1"/>
    </source>
</evidence>
<evidence type="ECO:0000256" key="5">
    <source>
        <dbReference type="ARBA" id="ARBA00022729"/>
    </source>
</evidence>
<dbReference type="AlphaFoldDB" id="A0A1Y2CP44"/>
<evidence type="ECO:0000256" key="6">
    <source>
        <dbReference type="ARBA" id="ARBA00022737"/>
    </source>
</evidence>
<keyword evidence="7" id="KW-1133">Transmembrane helix</keyword>
<dbReference type="FunFam" id="3.80.10.10:FF:000453">
    <property type="entry name" value="Leucine-rich receptor-like protein kinase family protein"/>
    <property type="match status" value="1"/>
</dbReference>
<organism evidence="10 11">
    <name type="scientific">Rhizoclosmatium globosum</name>
    <dbReference type="NCBI Taxonomy" id="329046"/>
    <lineage>
        <taxon>Eukaryota</taxon>
        <taxon>Fungi</taxon>
        <taxon>Fungi incertae sedis</taxon>
        <taxon>Chytridiomycota</taxon>
        <taxon>Chytridiomycota incertae sedis</taxon>
        <taxon>Chytridiomycetes</taxon>
        <taxon>Chytridiales</taxon>
        <taxon>Chytriomycetaceae</taxon>
        <taxon>Rhizoclosmatium</taxon>
    </lineage>
</organism>
<evidence type="ECO:0000256" key="7">
    <source>
        <dbReference type="ARBA" id="ARBA00022989"/>
    </source>
</evidence>
<keyword evidence="11" id="KW-1185">Reference proteome</keyword>
<dbReference type="Gene3D" id="3.80.10.10">
    <property type="entry name" value="Ribonuclease Inhibitor"/>
    <property type="match status" value="1"/>
</dbReference>
<keyword evidence="3" id="KW-0433">Leucine-rich repeat</keyword>
<evidence type="ECO:0000256" key="2">
    <source>
        <dbReference type="ARBA" id="ARBA00004196"/>
    </source>
</evidence>
<dbReference type="SUPFAM" id="SSF52058">
    <property type="entry name" value="L domain-like"/>
    <property type="match status" value="1"/>
</dbReference>
<dbReference type="OrthoDB" id="1394818at2759"/>
<dbReference type="GO" id="GO:0051707">
    <property type="term" value="P:response to other organism"/>
    <property type="evidence" value="ECO:0007669"/>
    <property type="project" value="UniProtKB-ARBA"/>
</dbReference>
<dbReference type="InterPro" id="IPR001611">
    <property type="entry name" value="Leu-rich_rpt"/>
</dbReference>
<dbReference type="GO" id="GO:0009791">
    <property type="term" value="P:post-embryonic development"/>
    <property type="evidence" value="ECO:0007669"/>
    <property type="project" value="UniProtKB-ARBA"/>
</dbReference>
<keyword evidence="4" id="KW-0812">Transmembrane</keyword>
<evidence type="ECO:0000256" key="1">
    <source>
        <dbReference type="ARBA" id="ARBA00004167"/>
    </source>
</evidence>
<dbReference type="GO" id="GO:0016020">
    <property type="term" value="C:membrane"/>
    <property type="evidence" value="ECO:0007669"/>
    <property type="project" value="UniProtKB-SubCell"/>
</dbReference>
<comment type="subcellular location">
    <subcellularLocation>
        <location evidence="2">Cell envelope</location>
    </subcellularLocation>
    <subcellularLocation>
        <location evidence="1">Membrane</location>
        <topology evidence="1">Single-pass membrane protein</topology>
    </subcellularLocation>
</comment>
<protein>
    <submittedName>
        <fullName evidence="10">L domain-like protein</fullName>
    </submittedName>
</protein>
<comment type="caution">
    <text evidence="10">The sequence shown here is derived from an EMBL/GenBank/DDBJ whole genome shotgun (WGS) entry which is preliminary data.</text>
</comment>
<evidence type="ECO:0000313" key="11">
    <source>
        <dbReference type="Proteomes" id="UP000193642"/>
    </source>
</evidence>
<dbReference type="STRING" id="329046.A0A1Y2CP44"/>
<gene>
    <name evidence="10" type="ORF">BCR33DRAFT_714455</name>
</gene>
<dbReference type="GO" id="GO:0006952">
    <property type="term" value="P:defense response"/>
    <property type="evidence" value="ECO:0007669"/>
    <property type="project" value="UniProtKB-ARBA"/>
</dbReference>
<dbReference type="Pfam" id="PF00560">
    <property type="entry name" value="LRR_1"/>
    <property type="match status" value="3"/>
</dbReference>
<dbReference type="PANTHER" id="PTHR48059:SF38">
    <property type="entry name" value="OS04G0534166 PROTEIN"/>
    <property type="match status" value="1"/>
</dbReference>
<name>A0A1Y2CP44_9FUNG</name>
<proteinExistence type="predicted"/>
<evidence type="ECO:0000256" key="9">
    <source>
        <dbReference type="ARBA" id="ARBA00023180"/>
    </source>
</evidence>
<keyword evidence="6" id="KW-0677">Repeat</keyword>
<dbReference type="PANTHER" id="PTHR48059">
    <property type="entry name" value="POLYGALACTURONASE INHIBITOR 1"/>
    <property type="match status" value="1"/>
</dbReference>
<keyword evidence="9" id="KW-0325">Glycoprotein</keyword>
<evidence type="ECO:0000256" key="4">
    <source>
        <dbReference type="ARBA" id="ARBA00022692"/>
    </source>
</evidence>
<evidence type="ECO:0000256" key="8">
    <source>
        <dbReference type="ARBA" id="ARBA00023136"/>
    </source>
</evidence>
<dbReference type="Proteomes" id="UP000193642">
    <property type="component" value="Unassembled WGS sequence"/>
</dbReference>
<evidence type="ECO:0000256" key="3">
    <source>
        <dbReference type="ARBA" id="ARBA00022614"/>
    </source>
</evidence>
<keyword evidence="8" id="KW-0472">Membrane</keyword>
<keyword evidence="5" id="KW-0732">Signal</keyword>
<reference evidence="10 11" key="1">
    <citation type="submission" date="2016-07" db="EMBL/GenBank/DDBJ databases">
        <title>Pervasive Adenine N6-methylation of Active Genes in Fungi.</title>
        <authorList>
            <consortium name="DOE Joint Genome Institute"/>
            <person name="Mondo S.J."/>
            <person name="Dannebaum R.O."/>
            <person name="Kuo R.C."/>
            <person name="Labutti K."/>
            <person name="Haridas S."/>
            <person name="Kuo A."/>
            <person name="Salamov A."/>
            <person name="Ahrendt S.R."/>
            <person name="Lipzen A."/>
            <person name="Sullivan W."/>
            <person name="Andreopoulos W.B."/>
            <person name="Clum A."/>
            <person name="Lindquist E."/>
            <person name="Daum C."/>
            <person name="Ramamoorthy G.K."/>
            <person name="Gryganskyi A."/>
            <person name="Culley D."/>
            <person name="Magnuson J.K."/>
            <person name="James T.Y."/>
            <person name="O'Malley M.A."/>
            <person name="Stajich J.E."/>
            <person name="Spatafora J.W."/>
            <person name="Visel A."/>
            <person name="Grigoriev I.V."/>
        </authorList>
    </citation>
    <scope>NUCLEOTIDE SEQUENCE [LARGE SCALE GENOMIC DNA]</scope>
    <source>
        <strain evidence="10 11">JEL800</strain>
    </source>
</reference>
<dbReference type="InterPro" id="IPR032675">
    <property type="entry name" value="LRR_dom_sf"/>
</dbReference>
<accession>A0A1Y2CP44</accession>